<evidence type="ECO:0000256" key="6">
    <source>
        <dbReference type="NCBIfam" id="TIGR00152"/>
    </source>
</evidence>
<dbReference type="Pfam" id="PF01121">
    <property type="entry name" value="CoaE"/>
    <property type="match status" value="1"/>
</dbReference>
<reference evidence="8 9" key="1">
    <citation type="submission" date="2023-09" db="EMBL/GenBank/DDBJ databases">
        <title>Aquirufa genomes.</title>
        <authorList>
            <person name="Pitt A."/>
        </authorList>
    </citation>
    <scope>NUCLEOTIDE SEQUENCE [LARGE SCALE GENOMIC DNA]</scope>
    <source>
        <strain evidence="8 9">LEOWEIH-7C</strain>
    </source>
</reference>
<dbReference type="InterPro" id="IPR036691">
    <property type="entry name" value="Endo/exonu/phosph_ase_sf"/>
</dbReference>
<dbReference type="Gene3D" id="3.60.10.10">
    <property type="entry name" value="Endonuclease/exonuclease/phosphatase"/>
    <property type="match status" value="1"/>
</dbReference>
<dbReference type="InterPro" id="IPR001977">
    <property type="entry name" value="Depp_CoAkinase"/>
</dbReference>
<feature type="binding site" evidence="5">
    <location>
        <begin position="17"/>
        <end position="22"/>
    </location>
    <ligand>
        <name>ATP</name>
        <dbReference type="ChEBI" id="CHEBI:30616"/>
    </ligand>
</feature>
<dbReference type="InterPro" id="IPR005135">
    <property type="entry name" value="Endo/exonuclease/phosphatase"/>
</dbReference>
<dbReference type="PROSITE" id="PS51219">
    <property type="entry name" value="DPCK"/>
    <property type="match status" value="1"/>
</dbReference>
<dbReference type="RefSeq" id="WP_316070181.1">
    <property type="nucleotide sequence ID" value="NZ_JAVNWW010000001.1"/>
</dbReference>
<gene>
    <name evidence="5 8" type="primary">coaE</name>
    <name evidence="8" type="ORF">PQG45_01605</name>
</gene>
<keyword evidence="5 8" id="KW-0418">Kinase</keyword>
<comment type="similarity">
    <text evidence="1 5">Belongs to the CoaE family.</text>
</comment>
<evidence type="ECO:0000259" key="7">
    <source>
        <dbReference type="Pfam" id="PF03372"/>
    </source>
</evidence>
<dbReference type="SUPFAM" id="SSF56219">
    <property type="entry name" value="DNase I-like"/>
    <property type="match status" value="1"/>
</dbReference>
<evidence type="ECO:0000256" key="2">
    <source>
        <dbReference type="ARBA" id="ARBA00022741"/>
    </source>
</evidence>
<dbReference type="InterPro" id="IPR027417">
    <property type="entry name" value="P-loop_NTPase"/>
</dbReference>
<comment type="catalytic activity">
    <reaction evidence="5">
        <text>3'-dephospho-CoA + ATP = ADP + CoA + H(+)</text>
        <dbReference type="Rhea" id="RHEA:18245"/>
        <dbReference type="ChEBI" id="CHEBI:15378"/>
        <dbReference type="ChEBI" id="CHEBI:30616"/>
        <dbReference type="ChEBI" id="CHEBI:57287"/>
        <dbReference type="ChEBI" id="CHEBI:57328"/>
        <dbReference type="ChEBI" id="CHEBI:456216"/>
        <dbReference type="EC" id="2.7.1.24"/>
    </reaction>
</comment>
<dbReference type="PANTHER" id="PTHR12121:SF36">
    <property type="entry name" value="ENDONUCLEASE_EXONUCLEASE_PHOSPHATASE DOMAIN-CONTAINING PROTEIN"/>
    <property type="match status" value="1"/>
</dbReference>
<keyword evidence="2 5" id="KW-0547">Nucleotide-binding</keyword>
<evidence type="ECO:0000313" key="9">
    <source>
        <dbReference type="Proteomes" id="UP001249959"/>
    </source>
</evidence>
<dbReference type="Pfam" id="PF03372">
    <property type="entry name" value="Exo_endo_phos"/>
    <property type="match status" value="1"/>
</dbReference>
<comment type="caution">
    <text evidence="8">The sequence shown here is derived from an EMBL/GenBank/DDBJ whole genome shotgun (WGS) entry which is preliminary data.</text>
</comment>
<dbReference type="HAMAP" id="MF_00376">
    <property type="entry name" value="Dephospho_CoA_kinase"/>
    <property type="match status" value="1"/>
</dbReference>
<feature type="domain" description="Endonuclease/exonuclease/phosphatase" evidence="7">
    <location>
        <begin position="218"/>
        <end position="463"/>
    </location>
</feature>
<keyword evidence="3 5" id="KW-0067">ATP-binding</keyword>
<comment type="pathway">
    <text evidence="5">Cofactor biosynthesis; coenzyme A biosynthesis; CoA from (R)-pantothenate: step 5/5.</text>
</comment>
<evidence type="ECO:0000256" key="3">
    <source>
        <dbReference type="ARBA" id="ARBA00022840"/>
    </source>
</evidence>
<proteinExistence type="inferred from homology"/>
<dbReference type="CDD" id="cd09083">
    <property type="entry name" value="EEP-1"/>
    <property type="match status" value="1"/>
</dbReference>
<dbReference type="GO" id="GO:0004140">
    <property type="term" value="F:dephospho-CoA kinase activity"/>
    <property type="evidence" value="ECO:0007669"/>
    <property type="project" value="UniProtKB-EC"/>
</dbReference>
<keyword evidence="9" id="KW-1185">Reference proteome</keyword>
<evidence type="ECO:0000313" key="8">
    <source>
        <dbReference type="EMBL" id="MDU0807725.1"/>
    </source>
</evidence>
<dbReference type="PANTHER" id="PTHR12121">
    <property type="entry name" value="CARBON CATABOLITE REPRESSOR PROTEIN 4"/>
    <property type="match status" value="1"/>
</dbReference>
<sequence>MNEQGLKPFIGITGGIGSGKSTICRIFSILGIPVFEADVHARNICDQDPEVKAAILEEFGSRAYLPDGTYNRPWMKGLLQKYPGDIQKLNAIIHPAVRQAAVTWLENAPDSPFYLYESALITARNKPELLKQLIAVSCPLDERIQHIQKRNKSSYMAIMQMIDLQPQPEQYQRGADFVIENGKKDRVWPQIENIMKTLSCFLVFLLLGFQSHGQIKAMTFNIRLDTESDGQDQWKYRAKHCAELIQYHQADIIGMQEAFVHQIKDFAKALPDYAWFGKGRDDGKEAGEFSPLFYNKAKFKLIREKTFWLSDSCEKVGFGWDAACRRVVTWGEFNEIKSGKKFFVFNTHFDHLGKIARRESAKLVLAKVAEIAGKSPAIITGDFNATPDDEPIQIILAKANPQHLIDAESISKAGHYGPYSSFNGFKQEQEGKHIDYIFVKNGVTCSQHATHSETWASRFPTDHFPVSAILHLPN</sequence>
<comment type="subcellular location">
    <subcellularLocation>
        <location evidence="5">Cytoplasm</location>
    </subcellularLocation>
</comment>
<evidence type="ECO:0000256" key="5">
    <source>
        <dbReference type="HAMAP-Rule" id="MF_00376"/>
    </source>
</evidence>
<dbReference type="EC" id="2.7.1.24" evidence="5 6"/>
<dbReference type="Gene3D" id="3.40.50.300">
    <property type="entry name" value="P-loop containing nucleotide triphosphate hydrolases"/>
    <property type="match status" value="1"/>
</dbReference>
<keyword evidence="5" id="KW-0963">Cytoplasm</keyword>
<dbReference type="NCBIfam" id="TIGR00152">
    <property type="entry name" value="dephospho-CoA kinase"/>
    <property type="match status" value="1"/>
</dbReference>
<dbReference type="InterPro" id="IPR050410">
    <property type="entry name" value="CCR4/nocturin_mRNA_transcr"/>
</dbReference>
<dbReference type="SUPFAM" id="SSF52540">
    <property type="entry name" value="P-loop containing nucleoside triphosphate hydrolases"/>
    <property type="match status" value="1"/>
</dbReference>
<evidence type="ECO:0000256" key="4">
    <source>
        <dbReference type="ARBA" id="ARBA00022993"/>
    </source>
</evidence>
<keyword evidence="4 5" id="KW-0173">Coenzyme A biosynthesis</keyword>
<organism evidence="8 9">
    <name type="scientific">Aquirufa regiilacus</name>
    <dbReference type="NCBI Taxonomy" id="3024868"/>
    <lineage>
        <taxon>Bacteria</taxon>
        <taxon>Pseudomonadati</taxon>
        <taxon>Bacteroidota</taxon>
        <taxon>Cytophagia</taxon>
        <taxon>Cytophagales</taxon>
        <taxon>Flectobacillaceae</taxon>
        <taxon>Aquirufa</taxon>
    </lineage>
</organism>
<protein>
    <recommendedName>
        <fullName evidence="5 6">Dephospho-CoA kinase</fullName>
        <ecNumber evidence="5 6">2.7.1.24</ecNumber>
    </recommendedName>
    <alternativeName>
        <fullName evidence="5">Dephosphocoenzyme A kinase</fullName>
    </alternativeName>
</protein>
<accession>A0ABU3TPC9</accession>
<evidence type="ECO:0000256" key="1">
    <source>
        <dbReference type="ARBA" id="ARBA00009018"/>
    </source>
</evidence>
<dbReference type="EMBL" id="JAVNWW010000001">
    <property type="protein sequence ID" value="MDU0807725.1"/>
    <property type="molecule type" value="Genomic_DNA"/>
</dbReference>
<comment type="function">
    <text evidence="5">Catalyzes the phosphorylation of the 3'-hydroxyl group of dephosphocoenzyme A to form coenzyme A.</text>
</comment>
<dbReference type="Proteomes" id="UP001249959">
    <property type="component" value="Unassembled WGS sequence"/>
</dbReference>
<name>A0ABU3TPC9_9BACT</name>
<keyword evidence="5 8" id="KW-0808">Transferase</keyword>
<dbReference type="CDD" id="cd02022">
    <property type="entry name" value="DPCK"/>
    <property type="match status" value="1"/>
</dbReference>